<dbReference type="InterPro" id="IPR050976">
    <property type="entry name" value="Snaclec"/>
</dbReference>
<keyword evidence="1" id="KW-1015">Disulfide bond</keyword>
<accession>A0A8R1U4F2</accession>
<dbReference type="Proteomes" id="UP000005239">
    <property type="component" value="Unassembled WGS sequence"/>
</dbReference>
<reference evidence="2" key="2">
    <citation type="submission" date="2022-06" db="UniProtKB">
        <authorList>
            <consortium name="EnsemblMetazoa"/>
        </authorList>
    </citation>
    <scope>IDENTIFICATION</scope>
    <source>
        <strain evidence="2">PS312</strain>
    </source>
</reference>
<protein>
    <submittedName>
        <fullName evidence="2">CUB domain-containing protein</fullName>
    </submittedName>
</protein>
<dbReference type="InterPro" id="IPR035914">
    <property type="entry name" value="Sperma_CUB_dom_sf"/>
</dbReference>
<accession>A0A2A6BRX5</accession>
<dbReference type="SUPFAM" id="SSF49854">
    <property type="entry name" value="Spermadhesin, CUB domain"/>
    <property type="match status" value="1"/>
</dbReference>
<keyword evidence="3" id="KW-1185">Reference proteome</keyword>
<reference evidence="3" key="1">
    <citation type="journal article" date="2008" name="Nat. Genet.">
        <title>The Pristionchus pacificus genome provides a unique perspective on nematode lifestyle and parasitism.</title>
        <authorList>
            <person name="Dieterich C."/>
            <person name="Clifton S.W."/>
            <person name="Schuster L.N."/>
            <person name="Chinwalla A."/>
            <person name="Delehaunty K."/>
            <person name="Dinkelacker I."/>
            <person name="Fulton L."/>
            <person name="Fulton R."/>
            <person name="Godfrey J."/>
            <person name="Minx P."/>
            <person name="Mitreva M."/>
            <person name="Roeseler W."/>
            <person name="Tian H."/>
            <person name="Witte H."/>
            <person name="Yang S.P."/>
            <person name="Wilson R.K."/>
            <person name="Sommer R.J."/>
        </authorList>
    </citation>
    <scope>NUCLEOTIDE SEQUENCE [LARGE SCALE GENOMIC DNA]</scope>
    <source>
        <strain evidence="3">PS312</strain>
    </source>
</reference>
<dbReference type="AlphaFoldDB" id="A0A2A6BRX5"/>
<dbReference type="Gene3D" id="2.60.120.290">
    <property type="entry name" value="Spermadhesin, CUB domain"/>
    <property type="match status" value="1"/>
</dbReference>
<dbReference type="InterPro" id="IPR000859">
    <property type="entry name" value="CUB_dom"/>
</dbReference>
<evidence type="ECO:0000313" key="3">
    <source>
        <dbReference type="Proteomes" id="UP000005239"/>
    </source>
</evidence>
<sequence>MTSPGYPYSASTPCDFFLAVNQGLRVKVEITLEANKCCDYLTVYDAYQGGNLIANLTGEITDATYTLNTTYARVSWIPQGGVHVKGMAVRNE</sequence>
<name>A0A2A6BRX5_PRIPA</name>
<dbReference type="Pfam" id="PF00431">
    <property type="entry name" value="CUB"/>
    <property type="match status" value="1"/>
</dbReference>
<evidence type="ECO:0000313" key="2">
    <source>
        <dbReference type="EnsemblMetazoa" id="PPA04698.1"/>
    </source>
</evidence>
<dbReference type="PANTHER" id="PTHR22991">
    <property type="entry name" value="PROTEIN CBG13490"/>
    <property type="match status" value="1"/>
</dbReference>
<organism evidence="2 3">
    <name type="scientific">Pristionchus pacificus</name>
    <name type="common">Parasitic nematode worm</name>
    <dbReference type="NCBI Taxonomy" id="54126"/>
    <lineage>
        <taxon>Eukaryota</taxon>
        <taxon>Metazoa</taxon>
        <taxon>Ecdysozoa</taxon>
        <taxon>Nematoda</taxon>
        <taxon>Chromadorea</taxon>
        <taxon>Rhabditida</taxon>
        <taxon>Rhabditina</taxon>
        <taxon>Diplogasteromorpha</taxon>
        <taxon>Diplogasteroidea</taxon>
        <taxon>Neodiplogasteridae</taxon>
        <taxon>Pristionchus</taxon>
    </lineage>
</organism>
<gene>
    <name evidence="2" type="primary">WBGene00094252</name>
</gene>
<dbReference type="EnsemblMetazoa" id="PPA04698.1">
    <property type="protein sequence ID" value="PPA04698.1"/>
    <property type="gene ID" value="WBGene00094252"/>
</dbReference>
<dbReference type="PANTHER" id="PTHR22991:SF40">
    <property type="entry name" value="PROTEIN CBG13490"/>
    <property type="match status" value="1"/>
</dbReference>
<evidence type="ECO:0000256" key="1">
    <source>
        <dbReference type="ARBA" id="ARBA00023157"/>
    </source>
</evidence>
<proteinExistence type="predicted"/>
<dbReference type="OrthoDB" id="10009301at2759"/>